<keyword evidence="4 5" id="KW-0472">Membrane</keyword>
<feature type="transmembrane region" description="Helical" evidence="5">
    <location>
        <begin position="213"/>
        <end position="230"/>
    </location>
</feature>
<dbReference type="RefSeq" id="WP_255898545.1">
    <property type="nucleotide sequence ID" value="NZ_JAFMZO010000001.1"/>
</dbReference>
<comment type="subcellular location">
    <subcellularLocation>
        <location evidence="1">Membrane</location>
        <topology evidence="1">Multi-pass membrane protein</topology>
    </subcellularLocation>
</comment>
<protein>
    <submittedName>
        <fullName evidence="6">UbiA family prenyltransferase</fullName>
    </submittedName>
</protein>
<proteinExistence type="predicted"/>
<feature type="transmembrane region" description="Helical" evidence="5">
    <location>
        <begin position="180"/>
        <end position="207"/>
    </location>
</feature>
<feature type="transmembrane region" description="Helical" evidence="5">
    <location>
        <begin position="251"/>
        <end position="268"/>
    </location>
</feature>
<keyword evidence="2 5" id="KW-0812">Transmembrane</keyword>
<reference evidence="7" key="1">
    <citation type="journal article" date="2019" name="Int. J. Syst. Evol. Microbiol.">
        <title>The Global Catalogue of Microorganisms (GCM) 10K type strain sequencing project: providing services to taxonomists for standard genome sequencing and annotation.</title>
        <authorList>
            <consortium name="The Broad Institute Genomics Platform"/>
            <consortium name="The Broad Institute Genome Sequencing Center for Infectious Disease"/>
            <person name="Wu L."/>
            <person name="Ma J."/>
        </authorList>
    </citation>
    <scope>NUCLEOTIDE SEQUENCE [LARGE SCALE GENOMIC DNA]</scope>
    <source>
        <strain evidence="7">KCTC 42217</strain>
    </source>
</reference>
<feature type="transmembrane region" description="Helical" evidence="5">
    <location>
        <begin position="61"/>
        <end position="88"/>
    </location>
</feature>
<dbReference type="EMBL" id="JBHUHZ010000001">
    <property type="protein sequence ID" value="MFD2161793.1"/>
    <property type="molecule type" value="Genomic_DNA"/>
</dbReference>
<dbReference type="Gene3D" id="1.20.120.1780">
    <property type="entry name" value="UbiA prenyltransferase"/>
    <property type="match status" value="1"/>
</dbReference>
<comment type="caution">
    <text evidence="6">The sequence shown here is derived from an EMBL/GenBank/DDBJ whole genome shotgun (WGS) entry which is preliminary data.</text>
</comment>
<accession>A0ABW4ZID7</accession>
<evidence type="ECO:0000256" key="1">
    <source>
        <dbReference type="ARBA" id="ARBA00004141"/>
    </source>
</evidence>
<evidence type="ECO:0000256" key="5">
    <source>
        <dbReference type="SAM" id="Phobius"/>
    </source>
</evidence>
<dbReference type="InterPro" id="IPR000537">
    <property type="entry name" value="UbiA_prenyltransferase"/>
</dbReference>
<evidence type="ECO:0000313" key="7">
    <source>
        <dbReference type="Proteomes" id="UP001597387"/>
    </source>
</evidence>
<evidence type="ECO:0000256" key="3">
    <source>
        <dbReference type="ARBA" id="ARBA00022989"/>
    </source>
</evidence>
<evidence type="ECO:0000256" key="4">
    <source>
        <dbReference type="ARBA" id="ARBA00023136"/>
    </source>
</evidence>
<gene>
    <name evidence="6" type="ORF">ACFSJU_05265</name>
</gene>
<dbReference type="Pfam" id="PF01040">
    <property type="entry name" value="UbiA"/>
    <property type="match status" value="1"/>
</dbReference>
<feature type="transmembrane region" description="Helical" evidence="5">
    <location>
        <begin position="140"/>
        <end position="159"/>
    </location>
</feature>
<feature type="transmembrane region" description="Helical" evidence="5">
    <location>
        <begin position="109"/>
        <end position="128"/>
    </location>
</feature>
<dbReference type="Proteomes" id="UP001597387">
    <property type="component" value="Unassembled WGS sequence"/>
</dbReference>
<name>A0ABW4ZID7_9SPHI</name>
<evidence type="ECO:0000313" key="6">
    <source>
        <dbReference type="EMBL" id="MFD2161793.1"/>
    </source>
</evidence>
<keyword evidence="7" id="KW-1185">Reference proteome</keyword>
<sequence length="269" mass="30484">MPVYFFALGQAEDVDVVSAVLIFISWHLFIYPASNGYNSYFDKDEGSIALLEKPPATDKSLYVFSLVLDLAGILLALLVNIEFSLAVLIYGILSKLYSHPSVRLKKYPITSFLVVFIFQGAFVYWSSYSAMLGQSLIEVWDARIFTAGLICSCLIGASYPLTQVYQHKEDKERGDKTLSILLGVNGTFVFASLLFILAAVLMFVYWAEVGELRNFWLFVVFIVPVLFVFIKWIVRLRKDRSQANFKNMSKMTLVSGTAMLLYFLVLLFL</sequence>
<evidence type="ECO:0000256" key="2">
    <source>
        <dbReference type="ARBA" id="ARBA00022692"/>
    </source>
</evidence>
<keyword evidence="3 5" id="KW-1133">Transmembrane helix</keyword>
<organism evidence="6 7">
    <name type="scientific">Paradesertivirga mongoliensis</name>
    <dbReference type="NCBI Taxonomy" id="2100740"/>
    <lineage>
        <taxon>Bacteria</taxon>
        <taxon>Pseudomonadati</taxon>
        <taxon>Bacteroidota</taxon>
        <taxon>Sphingobacteriia</taxon>
        <taxon>Sphingobacteriales</taxon>
        <taxon>Sphingobacteriaceae</taxon>
        <taxon>Paradesertivirga</taxon>
    </lineage>
</organism>